<dbReference type="EMBL" id="KZ663064">
    <property type="protein sequence ID" value="PPS16128.1"/>
    <property type="molecule type" value="Genomic_DNA"/>
</dbReference>
<sequence length="155" mass="17231">MVWGGCVKKLRRLGLGILGKGTSEIRHTPVLFGHVGAHGRVARPCPTSFASSTPMFKCTRLCCFISLEHGWWARACHTPVLNSQSQPRFIDMDMSHARVVLTESPMATLHGCGNLLYLVLGKEFSLFPHGRTAWPCLLLWCEHGLRHALVPGRMD</sequence>
<dbReference type="AlphaFoldDB" id="A0A2P5YKR9"/>
<gene>
    <name evidence="1" type="ORF">GOBAR_AA04450</name>
</gene>
<evidence type="ECO:0000313" key="1">
    <source>
        <dbReference type="EMBL" id="PPS16128.1"/>
    </source>
</evidence>
<dbReference type="Proteomes" id="UP000239757">
    <property type="component" value="Unassembled WGS sequence"/>
</dbReference>
<protein>
    <submittedName>
        <fullName evidence="1">Uncharacterized protein</fullName>
    </submittedName>
</protein>
<name>A0A2P5YKR9_GOSBA</name>
<reference evidence="1 2" key="1">
    <citation type="submission" date="2015-01" db="EMBL/GenBank/DDBJ databases">
        <title>Genome of allotetraploid Gossypium barbadense reveals genomic plasticity and fiber elongation in cotton evolution.</title>
        <authorList>
            <person name="Chen X."/>
            <person name="Liu X."/>
            <person name="Zhao B."/>
            <person name="Zheng H."/>
            <person name="Hu Y."/>
            <person name="Lu G."/>
            <person name="Yang C."/>
            <person name="Chen J."/>
            <person name="Shan C."/>
            <person name="Zhang L."/>
            <person name="Zhou Y."/>
            <person name="Wang L."/>
            <person name="Guo W."/>
            <person name="Bai Y."/>
            <person name="Ruan J."/>
            <person name="Shangguan X."/>
            <person name="Mao Y."/>
            <person name="Jiang J."/>
            <person name="Zhu Y."/>
            <person name="Lei J."/>
            <person name="Kang H."/>
            <person name="Chen S."/>
            <person name="He X."/>
            <person name="Wang R."/>
            <person name="Wang Y."/>
            <person name="Chen J."/>
            <person name="Wang L."/>
            <person name="Yu S."/>
            <person name="Wang B."/>
            <person name="Wei J."/>
            <person name="Song S."/>
            <person name="Lu X."/>
            <person name="Gao Z."/>
            <person name="Gu W."/>
            <person name="Deng X."/>
            <person name="Ma D."/>
            <person name="Wang S."/>
            <person name="Liang W."/>
            <person name="Fang L."/>
            <person name="Cai C."/>
            <person name="Zhu X."/>
            <person name="Zhou B."/>
            <person name="Zhang Y."/>
            <person name="Chen Z."/>
            <person name="Xu S."/>
            <person name="Zhu R."/>
            <person name="Wang S."/>
            <person name="Zhang T."/>
            <person name="Zhao G."/>
        </authorList>
    </citation>
    <scope>NUCLEOTIDE SEQUENCE [LARGE SCALE GENOMIC DNA]</scope>
    <source>
        <strain evidence="2">cv. Xinhai21</strain>
        <tissue evidence="1">Leaf</tissue>
    </source>
</reference>
<accession>A0A2P5YKR9</accession>
<organism evidence="1 2">
    <name type="scientific">Gossypium barbadense</name>
    <name type="common">Sea Island cotton</name>
    <name type="synonym">Hibiscus barbadensis</name>
    <dbReference type="NCBI Taxonomy" id="3634"/>
    <lineage>
        <taxon>Eukaryota</taxon>
        <taxon>Viridiplantae</taxon>
        <taxon>Streptophyta</taxon>
        <taxon>Embryophyta</taxon>
        <taxon>Tracheophyta</taxon>
        <taxon>Spermatophyta</taxon>
        <taxon>Magnoliopsida</taxon>
        <taxon>eudicotyledons</taxon>
        <taxon>Gunneridae</taxon>
        <taxon>Pentapetalae</taxon>
        <taxon>rosids</taxon>
        <taxon>malvids</taxon>
        <taxon>Malvales</taxon>
        <taxon>Malvaceae</taxon>
        <taxon>Malvoideae</taxon>
        <taxon>Gossypium</taxon>
    </lineage>
</organism>
<proteinExistence type="predicted"/>
<evidence type="ECO:0000313" key="2">
    <source>
        <dbReference type="Proteomes" id="UP000239757"/>
    </source>
</evidence>